<dbReference type="InterPro" id="IPR023534">
    <property type="entry name" value="Rof/RNase_P-like"/>
</dbReference>
<dbReference type="EMBL" id="AP019755">
    <property type="protein sequence ID" value="BBL34507.1"/>
    <property type="molecule type" value="Genomic_DNA"/>
</dbReference>
<name>A0A4Y1YNZ9_9PROT</name>
<sequence>MTQHIACELHDYIEVACMYRYQVRLILKDQSTIEGKAKDIVTDAEKREFLLLETSSGSQQIELITLNKLEVLTPGARFSEVKFSDAVC</sequence>
<dbReference type="AlphaFoldDB" id="A0A4Y1YNZ9"/>
<proteinExistence type="predicted"/>
<evidence type="ECO:0008006" key="3">
    <source>
        <dbReference type="Google" id="ProtNLM"/>
    </source>
</evidence>
<accession>A0A4Y1YNZ9</accession>
<reference evidence="1 2" key="1">
    <citation type="submission" date="2019-06" db="EMBL/GenBank/DDBJ databases">
        <title>Nitrosomonas stercoris KYUHI-S whole genome shotgun sequence.</title>
        <authorList>
            <person name="Nakagawa T."/>
            <person name="Tsuchiya Y."/>
            <person name="Takahashi R."/>
        </authorList>
    </citation>
    <scope>NUCLEOTIDE SEQUENCE [LARGE SCALE GENOMIC DNA]</scope>
    <source>
        <strain evidence="1 2">KYUHI-S</strain>
    </source>
</reference>
<dbReference type="Proteomes" id="UP000316473">
    <property type="component" value="Chromosome"/>
</dbReference>
<dbReference type="InterPro" id="IPR009778">
    <property type="entry name" value="ROF"/>
</dbReference>
<gene>
    <name evidence="1" type="ORF">Nstercoris_00745</name>
</gene>
<dbReference type="InterPro" id="IPR038626">
    <property type="entry name" value="Rof-like_sf"/>
</dbReference>
<dbReference type="KEGG" id="nst:Nstercoris_00745"/>
<keyword evidence="2" id="KW-1185">Reference proteome</keyword>
<dbReference type="SUPFAM" id="SSF101744">
    <property type="entry name" value="Rof/RNase P subunit-like"/>
    <property type="match status" value="1"/>
</dbReference>
<dbReference type="Pfam" id="PF07073">
    <property type="entry name" value="ROF"/>
    <property type="match status" value="1"/>
</dbReference>
<dbReference type="Gene3D" id="2.30.30.400">
    <property type="entry name" value="Rof-like"/>
    <property type="match status" value="1"/>
</dbReference>
<protein>
    <recommendedName>
        <fullName evidence="3">Protein rof</fullName>
    </recommendedName>
</protein>
<evidence type="ECO:0000313" key="2">
    <source>
        <dbReference type="Proteomes" id="UP000316473"/>
    </source>
</evidence>
<organism evidence="1 2">
    <name type="scientific">Nitrosomonas stercoris</name>
    <dbReference type="NCBI Taxonomy" id="1444684"/>
    <lineage>
        <taxon>Bacteria</taxon>
        <taxon>Pseudomonadati</taxon>
        <taxon>Pseudomonadota</taxon>
        <taxon>Betaproteobacteria</taxon>
        <taxon>Nitrosomonadales</taxon>
        <taxon>Nitrosomonadaceae</taxon>
        <taxon>Nitrosomonas</taxon>
    </lineage>
</organism>
<evidence type="ECO:0000313" key="1">
    <source>
        <dbReference type="EMBL" id="BBL34507.1"/>
    </source>
</evidence>